<evidence type="ECO:0000259" key="16">
    <source>
        <dbReference type="Pfam" id="PF08450"/>
    </source>
</evidence>
<evidence type="ECO:0000256" key="2">
    <source>
        <dbReference type="ARBA" id="ARBA00001913"/>
    </source>
</evidence>
<keyword evidence="15" id="KW-0862">Zinc</keyword>
<evidence type="ECO:0000313" key="17">
    <source>
        <dbReference type="EMBL" id="KPJ05120.1"/>
    </source>
</evidence>
<dbReference type="PANTHER" id="PTHR10907:SF66">
    <property type="entry name" value="MIP34848P1-RELATED"/>
    <property type="match status" value="1"/>
</dbReference>
<evidence type="ECO:0000256" key="4">
    <source>
        <dbReference type="ARBA" id="ARBA00001946"/>
    </source>
</evidence>
<gene>
    <name evidence="17" type="ORF">RR46_03957</name>
</gene>
<evidence type="ECO:0000256" key="6">
    <source>
        <dbReference type="ARBA" id="ARBA00008853"/>
    </source>
</evidence>
<evidence type="ECO:0000256" key="8">
    <source>
        <dbReference type="ARBA" id="ARBA00016808"/>
    </source>
</evidence>
<evidence type="ECO:0000256" key="10">
    <source>
        <dbReference type="ARBA" id="ARBA00022723"/>
    </source>
</evidence>
<feature type="binding site" evidence="15">
    <location>
        <position position="361"/>
    </location>
    <ligand>
        <name>a divalent metal cation</name>
        <dbReference type="ChEBI" id="CHEBI:60240"/>
    </ligand>
</feature>
<dbReference type="AlphaFoldDB" id="A0A194QJM9"/>
<comment type="cofactor">
    <cofactor evidence="4">
        <name>Mg(2+)</name>
        <dbReference type="ChEBI" id="CHEBI:18420"/>
    </cofactor>
</comment>
<name>A0A194QJM9_PAPXU</name>
<evidence type="ECO:0000313" key="18">
    <source>
        <dbReference type="Proteomes" id="UP000053268"/>
    </source>
</evidence>
<dbReference type="PRINTS" id="PR01791">
    <property type="entry name" value="REGUCALCIN"/>
</dbReference>
<keyword evidence="18" id="KW-1185">Reference proteome</keyword>
<accession>A0A194QJM9</accession>
<evidence type="ECO:0000256" key="12">
    <source>
        <dbReference type="ARBA" id="ARBA00022837"/>
    </source>
</evidence>
<evidence type="ECO:0000256" key="1">
    <source>
        <dbReference type="ARBA" id="ARBA00001589"/>
    </source>
</evidence>
<dbReference type="InterPro" id="IPR008367">
    <property type="entry name" value="Regucalcin"/>
</dbReference>
<dbReference type="GO" id="GO:0019853">
    <property type="term" value="P:L-ascorbic acid biosynthetic process"/>
    <property type="evidence" value="ECO:0007669"/>
    <property type="project" value="TreeGrafter"/>
</dbReference>
<evidence type="ECO:0000256" key="11">
    <source>
        <dbReference type="ARBA" id="ARBA00022801"/>
    </source>
</evidence>
<feature type="binding site" evidence="15">
    <location>
        <position position="504"/>
    </location>
    <ligand>
        <name>a divalent metal cation</name>
        <dbReference type="ChEBI" id="CHEBI:60240"/>
    </ligand>
</feature>
<keyword evidence="10 15" id="KW-0479">Metal-binding</keyword>
<comment type="cofactor">
    <cofactor evidence="3">
        <name>Mn(2+)</name>
        <dbReference type="ChEBI" id="CHEBI:29035"/>
    </cofactor>
</comment>
<dbReference type="GO" id="GO:0004341">
    <property type="term" value="F:gluconolactonase activity"/>
    <property type="evidence" value="ECO:0007669"/>
    <property type="project" value="UniProtKB-EC"/>
</dbReference>
<feature type="active site" description="Proton donor/acceptor" evidence="14">
    <location>
        <position position="556"/>
    </location>
</feature>
<feature type="domain" description="SMP-30/Gluconolactonase/LRE-like region" evidence="16">
    <location>
        <begin position="61"/>
        <end position="318"/>
    </location>
</feature>
<evidence type="ECO:0000256" key="15">
    <source>
        <dbReference type="PIRSR" id="PIRSR605511-2"/>
    </source>
</evidence>
<feature type="binding site" evidence="15">
    <location>
        <position position="454"/>
    </location>
    <ligand>
        <name>substrate</name>
    </ligand>
</feature>
<dbReference type="PRINTS" id="PR01790">
    <property type="entry name" value="SMP30FAMILY"/>
</dbReference>
<comment type="similarity">
    <text evidence="6">Belongs to the SMP-30/CGR1 family.</text>
</comment>
<evidence type="ECO:0000256" key="13">
    <source>
        <dbReference type="ARBA" id="ARBA00032464"/>
    </source>
</evidence>
<dbReference type="InterPro" id="IPR005511">
    <property type="entry name" value="SMP-30"/>
</dbReference>
<evidence type="ECO:0000256" key="5">
    <source>
        <dbReference type="ARBA" id="ARBA00004496"/>
    </source>
</evidence>
<dbReference type="InterPro" id="IPR011042">
    <property type="entry name" value="6-blade_b-propeller_TolB-like"/>
</dbReference>
<comment type="cofactor">
    <cofactor evidence="2">
        <name>Ca(2+)</name>
        <dbReference type="ChEBI" id="CHEBI:29108"/>
    </cofactor>
</comment>
<keyword evidence="12" id="KW-0106">Calcium</keyword>
<organism evidence="17 18">
    <name type="scientific">Papilio xuthus</name>
    <name type="common">Asian swallowtail butterfly</name>
    <dbReference type="NCBI Taxonomy" id="66420"/>
    <lineage>
        <taxon>Eukaryota</taxon>
        <taxon>Metazoa</taxon>
        <taxon>Ecdysozoa</taxon>
        <taxon>Arthropoda</taxon>
        <taxon>Hexapoda</taxon>
        <taxon>Insecta</taxon>
        <taxon>Pterygota</taxon>
        <taxon>Neoptera</taxon>
        <taxon>Endopterygota</taxon>
        <taxon>Lepidoptera</taxon>
        <taxon>Glossata</taxon>
        <taxon>Ditrysia</taxon>
        <taxon>Papilionoidea</taxon>
        <taxon>Papilionidae</taxon>
        <taxon>Papilioninae</taxon>
        <taxon>Papilio</taxon>
    </lineage>
</organism>
<sequence>MPETSHQLLLGALGDDSAVYALSKWPSFDPLFALILEFILKAGNGPLMSVSVQKITEPLLIGEGPHWDETTQALYFVGTNEQTIHKYVLETGVHTKTTLPGRVGFIIPVEGATDQFVVGVEHNFLIINWDGEEGSDVKIIKELGEVDQDSPNTFLNDGKADPRGRLFAGTMCDMGPGVEFIPEKGGFYRLDERGVTQLCDKITISNGLAWDLQEKAFYYINTVENKIRRYDYDVETGEISNQRHIFDLKKNKMTGGPDGMTIDTDGYLWVALFNGSAVIKVDPKIGTVVDKVAIPAEQVTSVTFGGPNLDILFVTTARFNLGSEQEPPCGATFMVTGLGAKGHPNMSVSVQKVTEPVLIGEGPHWDEQTQALYFVSIDEKTIHKYVPETGLHTKTTLHGRVSFIISVEGASDHFVVGLERQFVIIKWDGGDGSEVEIIKELAEVDIETPANRLNEGKVDPKGRLFAGTMGQMAPTGEFEKEKGSLYRLDDRGCVKICDKINVSNGLAWDMKEKAFYYIDSIDYKIRRYDYDVETGDISNKSYVYDFKKNEVNGGPDGMTIDTEGNLWVAIFYGSCVLKVDPRSGIILDKVDIPAKQITSVTFGGRNLDTLFVTTASLNIGEEQKPPCGAIFMVTGLGVKGHPNVKFKLPAN</sequence>
<keyword evidence="11" id="KW-0378">Hydrolase</keyword>
<keyword evidence="9" id="KW-0963">Cytoplasm</keyword>
<dbReference type="Pfam" id="PF08450">
    <property type="entry name" value="SGL"/>
    <property type="match status" value="2"/>
</dbReference>
<dbReference type="EC" id="3.1.1.17" evidence="7"/>
<evidence type="ECO:0000256" key="7">
    <source>
        <dbReference type="ARBA" id="ARBA00013227"/>
    </source>
</evidence>
<feature type="domain" description="SMP-30/Gluconolactonase/LRE-like region" evidence="16">
    <location>
        <begin position="359"/>
        <end position="615"/>
    </location>
</feature>
<dbReference type="EMBL" id="KQ458761">
    <property type="protein sequence ID" value="KPJ05120.1"/>
    <property type="molecule type" value="Genomic_DNA"/>
</dbReference>
<dbReference type="STRING" id="66420.A0A194QJM9"/>
<dbReference type="GO" id="GO:0005737">
    <property type="term" value="C:cytoplasm"/>
    <property type="evidence" value="ECO:0007669"/>
    <property type="project" value="UniProtKB-SubCell"/>
</dbReference>
<dbReference type="Proteomes" id="UP000053268">
    <property type="component" value="Unassembled WGS sequence"/>
</dbReference>
<protein>
    <recommendedName>
        <fullName evidence="8">Regucalcin</fullName>
        <ecNumber evidence="7">3.1.1.17</ecNumber>
    </recommendedName>
    <alternativeName>
        <fullName evidence="13">Gluconolactonase</fullName>
    </alternativeName>
</protein>
<comment type="cofactor">
    <cofactor evidence="15">
        <name>Zn(2+)</name>
        <dbReference type="ChEBI" id="CHEBI:29105"/>
    </cofactor>
    <text evidence="15">Binds 1 divalent metal cation per subunit.</text>
</comment>
<dbReference type="PANTHER" id="PTHR10907">
    <property type="entry name" value="REGUCALCIN"/>
    <property type="match status" value="1"/>
</dbReference>
<feature type="binding site" evidence="15">
    <location>
        <position position="556"/>
    </location>
    <ligand>
        <name>a divalent metal cation</name>
        <dbReference type="ChEBI" id="CHEBI:60240"/>
    </ligand>
</feature>
<evidence type="ECO:0000256" key="9">
    <source>
        <dbReference type="ARBA" id="ARBA00022490"/>
    </source>
</evidence>
<dbReference type="GO" id="GO:0030234">
    <property type="term" value="F:enzyme regulator activity"/>
    <property type="evidence" value="ECO:0007669"/>
    <property type="project" value="InterPro"/>
</dbReference>
<dbReference type="InterPro" id="IPR013658">
    <property type="entry name" value="SGL"/>
</dbReference>
<dbReference type="FunFam" id="2.120.10.30:FF:000027">
    <property type="entry name" value="Regucalcin homologue"/>
    <property type="match status" value="2"/>
</dbReference>
<feature type="binding site" evidence="15">
    <location>
        <position position="452"/>
    </location>
    <ligand>
        <name>substrate</name>
    </ligand>
</feature>
<reference evidence="17 18" key="1">
    <citation type="journal article" date="2015" name="Nat. Commun.">
        <title>Outbred genome sequencing and CRISPR/Cas9 gene editing in butterflies.</title>
        <authorList>
            <person name="Li X."/>
            <person name="Fan D."/>
            <person name="Zhang W."/>
            <person name="Liu G."/>
            <person name="Zhang L."/>
            <person name="Zhao L."/>
            <person name="Fang X."/>
            <person name="Chen L."/>
            <person name="Dong Y."/>
            <person name="Chen Y."/>
            <person name="Ding Y."/>
            <person name="Zhao R."/>
            <person name="Feng M."/>
            <person name="Zhu Y."/>
            <person name="Feng Y."/>
            <person name="Jiang X."/>
            <person name="Zhu D."/>
            <person name="Xiang H."/>
            <person name="Feng X."/>
            <person name="Li S."/>
            <person name="Wang J."/>
            <person name="Zhang G."/>
            <person name="Kronforst M.R."/>
            <person name="Wang W."/>
        </authorList>
    </citation>
    <scope>NUCLEOTIDE SEQUENCE [LARGE SCALE GENOMIC DNA]</scope>
    <source>
        <strain evidence="17">Ya'a_city_454_Px</strain>
        <tissue evidence="17">Whole body</tissue>
    </source>
</reference>
<evidence type="ECO:0000256" key="14">
    <source>
        <dbReference type="PIRSR" id="PIRSR605511-1"/>
    </source>
</evidence>
<proteinExistence type="inferred from homology"/>
<evidence type="ECO:0000256" key="3">
    <source>
        <dbReference type="ARBA" id="ARBA00001936"/>
    </source>
</evidence>
<comment type="catalytic activity">
    <reaction evidence="1">
        <text>D-glucono-1,5-lactone + H2O = D-gluconate + H(+)</text>
        <dbReference type="Rhea" id="RHEA:10440"/>
        <dbReference type="ChEBI" id="CHEBI:15377"/>
        <dbReference type="ChEBI" id="CHEBI:15378"/>
        <dbReference type="ChEBI" id="CHEBI:16217"/>
        <dbReference type="ChEBI" id="CHEBI:18391"/>
        <dbReference type="EC" id="3.1.1.17"/>
    </reaction>
</comment>
<dbReference type="Gene3D" id="2.120.10.30">
    <property type="entry name" value="TolB, C-terminal domain"/>
    <property type="match status" value="2"/>
</dbReference>
<comment type="subcellular location">
    <subcellularLocation>
        <location evidence="5">Cytoplasm</location>
    </subcellularLocation>
</comment>
<dbReference type="GO" id="GO:0005509">
    <property type="term" value="F:calcium ion binding"/>
    <property type="evidence" value="ECO:0007669"/>
    <property type="project" value="InterPro"/>
</dbReference>
<dbReference type="SUPFAM" id="SSF63829">
    <property type="entry name" value="Calcium-dependent phosphotriesterase"/>
    <property type="match status" value="2"/>
</dbReference>